<keyword evidence="2 4" id="KW-0436">Ligase</keyword>
<feature type="binding site" evidence="6">
    <location>
        <position position="270"/>
    </location>
    <ligand>
        <name>Mg(2+)</name>
        <dbReference type="ChEBI" id="CHEBI:18420"/>
        <label>1</label>
    </ligand>
</feature>
<feature type="domain" description="ATP-grasp" evidence="8">
    <location>
        <begin position="109"/>
        <end position="316"/>
    </location>
</feature>
<keyword evidence="6" id="KW-0479">Metal-binding</keyword>
<dbReference type="EC" id="6.3.2.4" evidence="4"/>
<dbReference type="InterPro" id="IPR011095">
    <property type="entry name" value="Dala_Dala_lig_C"/>
</dbReference>
<comment type="similarity">
    <text evidence="1 4">Belongs to the D-alanine--D-alanine ligase family.</text>
</comment>
<keyword evidence="6" id="KW-0464">Manganese</keyword>
<dbReference type="GO" id="GO:0005524">
    <property type="term" value="F:ATP binding"/>
    <property type="evidence" value="ECO:0007669"/>
    <property type="project" value="UniProtKB-UniRule"/>
</dbReference>
<evidence type="ECO:0000259" key="8">
    <source>
        <dbReference type="PROSITE" id="PS50975"/>
    </source>
</evidence>
<dbReference type="Pfam" id="PF07478">
    <property type="entry name" value="Dala_Dala_lig_C"/>
    <property type="match status" value="1"/>
</dbReference>
<evidence type="ECO:0000313" key="9">
    <source>
        <dbReference type="EMBL" id="THV40611.1"/>
    </source>
</evidence>
<dbReference type="PROSITE" id="PS50975">
    <property type="entry name" value="ATP_GRASP"/>
    <property type="match status" value="1"/>
</dbReference>
<proteinExistence type="inferred from homology"/>
<dbReference type="Gene3D" id="3.30.470.20">
    <property type="entry name" value="ATP-grasp fold, B domain"/>
    <property type="match status" value="1"/>
</dbReference>
<evidence type="ECO:0000313" key="10">
    <source>
        <dbReference type="Proteomes" id="UP000308760"/>
    </source>
</evidence>
<feature type="active site" evidence="5">
    <location>
        <position position="23"/>
    </location>
</feature>
<reference evidence="9 10" key="2">
    <citation type="submission" date="2019-05" db="EMBL/GenBank/DDBJ databases">
        <title>Glycomyces buryatensis sp. nov.</title>
        <authorList>
            <person name="Nikitina E."/>
        </authorList>
    </citation>
    <scope>NUCLEOTIDE SEQUENCE [LARGE SCALE GENOMIC DNA]</scope>
    <source>
        <strain evidence="9 10">18</strain>
    </source>
</reference>
<gene>
    <name evidence="4" type="primary">ddl</name>
    <name evidence="9" type="ORF">FAB82_15225</name>
</gene>
<dbReference type="SUPFAM" id="SSF56059">
    <property type="entry name" value="Glutathione synthetase ATP-binding domain-like"/>
    <property type="match status" value="1"/>
</dbReference>
<dbReference type="UniPathway" id="UPA00219"/>
<keyword evidence="4" id="KW-0963">Cytoplasm</keyword>
<accession>A0A4S8QAS9</accession>
<evidence type="ECO:0000256" key="2">
    <source>
        <dbReference type="ARBA" id="ARBA00022598"/>
    </source>
</evidence>
<comment type="pathway">
    <text evidence="4">Cell wall biogenesis; peptidoglycan biosynthesis.</text>
</comment>
<evidence type="ECO:0000256" key="1">
    <source>
        <dbReference type="ARBA" id="ARBA00010871"/>
    </source>
</evidence>
<dbReference type="AlphaFoldDB" id="A0A4S8QAS9"/>
<dbReference type="PANTHER" id="PTHR23132">
    <property type="entry name" value="D-ALANINE--D-ALANINE LIGASE"/>
    <property type="match status" value="1"/>
</dbReference>
<dbReference type="EMBL" id="STGY01000056">
    <property type="protein sequence ID" value="THV40611.1"/>
    <property type="molecule type" value="Genomic_DNA"/>
</dbReference>
<protein>
    <recommendedName>
        <fullName evidence="4">D-alanine--D-alanine ligase</fullName>
        <ecNumber evidence="4">6.3.2.4</ecNumber>
    </recommendedName>
    <alternativeName>
        <fullName evidence="4">D-Ala-D-Ala ligase</fullName>
    </alternativeName>
    <alternativeName>
        <fullName evidence="4">D-alanylalanine synthetase</fullName>
    </alternativeName>
</protein>
<dbReference type="OrthoDB" id="9813261at2"/>
<dbReference type="Pfam" id="PF01820">
    <property type="entry name" value="Dala_Dala_lig_N"/>
    <property type="match status" value="1"/>
</dbReference>
<comment type="function">
    <text evidence="4">Cell wall formation.</text>
</comment>
<reference evidence="10" key="1">
    <citation type="submission" date="2019-04" db="EMBL/GenBank/DDBJ databases">
        <title>Nocardioides xinjiangensis sp. nov.</title>
        <authorList>
            <person name="Liu S."/>
        </authorList>
    </citation>
    <scope>NUCLEOTIDE SEQUENCE [LARGE SCALE GENOMIC DNA]</scope>
    <source>
        <strain evidence="10">18</strain>
    </source>
</reference>
<dbReference type="Gene3D" id="3.40.50.20">
    <property type="match status" value="1"/>
</dbReference>
<evidence type="ECO:0000256" key="6">
    <source>
        <dbReference type="PIRSR" id="PIRSR039102-3"/>
    </source>
</evidence>
<dbReference type="InterPro" id="IPR011127">
    <property type="entry name" value="Dala_Dala_lig_N"/>
</dbReference>
<sequence length="322" mass="34022">MSNASAPRSDRRVLILAGGMSYEHEVSLKSGRRAAAALARRGIECEIRDPDSELLPALQEFPPDVVLPLVHGAPGEDGSLRGLLELTDIPFVGTGAVGARRAWNKSTAKDLLRTAGIPTPDWVTMPRQAFSDFGAHKLLDRISTRMGLPLVVKPNSGGSGLGVHAVRKEDDFPSAMMGCFSYSDEALIESFVDGRDIAVGVIDLGDGPVALPPVEIAPLQGDYDYAARYNPGATRWTVPAALEAGTAERIAEIAVAVHETLGLRDFSRVDVMVDDAGDIQVLEASVAPGTTETSLLPMAIEAAGLDFGEALATMVRLALARG</sequence>
<dbReference type="RefSeq" id="WP_136535385.1">
    <property type="nucleotide sequence ID" value="NZ_STGY01000056.1"/>
</dbReference>
<keyword evidence="10" id="KW-1185">Reference proteome</keyword>
<dbReference type="NCBIfam" id="NF002378">
    <property type="entry name" value="PRK01372.1"/>
    <property type="match status" value="1"/>
</dbReference>
<comment type="subcellular location">
    <subcellularLocation>
        <location evidence="4">Cytoplasm</location>
    </subcellularLocation>
</comment>
<organism evidence="9 10">
    <name type="scientific">Glycomyces buryatensis</name>
    <dbReference type="NCBI Taxonomy" id="2570927"/>
    <lineage>
        <taxon>Bacteria</taxon>
        <taxon>Bacillati</taxon>
        <taxon>Actinomycetota</taxon>
        <taxon>Actinomycetes</taxon>
        <taxon>Glycomycetales</taxon>
        <taxon>Glycomycetaceae</taxon>
        <taxon>Glycomyces</taxon>
    </lineage>
</organism>
<dbReference type="InterPro" id="IPR005905">
    <property type="entry name" value="D_ala_D_ala"/>
</dbReference>
<keyword evidence="4" id="KW-0573">Peptidoglycan synthesis</keyword>
<dbReference type="GO" id="GO:0008360">
    <property type="term" value="P:regulation of cell shape"/>
    <property type="evidence" value="ECO:0007669"/>
    <property type="project" value="UniProtKB-KW"/>
</dbReference>
<dbReference type="InterPro" id="IPR011761">
    <property type="entry name" value="ATP-grasp"/>
</dbReference>
<evidence type="ECO:0000256" key="5">
    <source>
        <dbReference type="PIRSR" id="PIRSR039102-1"/>
    </source>
</evidence>
<feature type="binding site" evidence="6">
    <location>
        <position position="283"/>
    </location>
    <ligand>
        <name>Mg(2+)</name>
        <dbReference type="ChEBI" id="CHEBI:18420"/>
        <label>1</label>
    </ligand>
</feature>
<dbReference type="HAMAP" id="MF_00047">
    <property type="entry name" value="Dala_Dala_lig"/>
    <property type="match status" value="1"/>
</dbReference>
<dbReference type="GO" id="GO:0046872">
    <property type="term" value="F:metal ion binding"/>
    <property type="evidence" value="ECO:0007669"/>
    <property type="project" value="UniProtKB-KW"/>
</dbReference>
<comment type="catalytic activity">
    <reaction evidence="4">
        <text>2 D-alanine + ATP = D-alanyl-D-alanine + ADP + phosphate + H(+)</text>
        <dbReference type="Rhea" id="RHEA:11224"/>
        <dbReference type="ChEBI" id="CHEBI:15378"/>
        <dbReference type="ChEBI" id="CHEBI:30616"/>
        <dbReference type="ChEBI" id="CHEBI:43474"/>
        <dbReference type="ChEBI" id="CHEBI:57416"/>
        <dbReference type="ChEBI" id="CHEBI:57822"/>
        <dbReference type="ChEBI" id="CHEBI:456216"/>
        <dbReference type="EC" id="6.3.2.4"/>
    </reaction>
</comment>
<dbReference type="InterPro" id="IPR013815">
    <property type="entry name" value="ATP_grasp_subdomain_1"/>
</dbReference>
<dbReference type="GO" id="GO:0008716">
    <property type="term" value="F:D-alanine-D-alanine ligase activity"/>
    <property type="evidence" value="ECO:0007669"/>
    <property type="project" value="UniProtKB-UniRule"/>
</dbReference>
<dbReference type="GO" id="GO:0005737">
    <property type="term" value="C:cytoplasm"/>
    <property type="evidence" value="ECO:0007669"/>
    <property type="project" value="UniProtKB-SubCell"/>
</dbReference>
<feature type="active site" evidence="5">
    <location>
        <position position="294"/>
    </location>
</feature>
<feature type="binding site" evidence="6">
    <location>
        <position position="283"/>
    </location>
    <ligand>
        <name>Mg(2+)</name>
        <dbReference type="ChEBI" id="CHEBI:18420"/>
        <label>2</label>
    </ligand>
</feature>
<keyword evidence="4" id="KW-0133">Cell shape</keyword>
<comment type="cofactor">
    <cofactor evidence="6">
        <name>Mg(2+)</name>
        <dbReference type="ChEBI" id="CHEBI:18420"/>
    </cofactor>
    <cofactor evidence="6">
        <name>Mn(2+)</name>
        <dbReference type="ChEBI" id="CHEBI:29035"/>
    </cofactor>
    <text evidence="6">Binds 2 magnesium or manganese ions per subunit.</text>
</comment>
<keyword evidence="7" id="KW-0067">ATP-binding</keyword>
<dbReference type="PANTHER" id="PTHR23132:SF23">
    <property type="entry name" value="D-ALANINE--D-ALANINE LIGASE B"/>
    <property type="match status" value="1"/>
</dbReference>
<feature type="active site" evidence="5">
    <location>
        <position position="159"/>
    </location>
</feature>
<name>A0A4S8QAS9_9ACTN</name>
<dbReference type="PIRSF" id="PIRSF039102">
    <property type="entry name" value="Ddl/VanB"/>
    <property type="match status" value="1"/>
</dbReference>
<comment type="caution">
    <text evidence="9">The sequence shown here is derived from an EMBL/GenBank/DDBJ whole genome shotgun (WGS) entry which is preliminary data.</text>
</comment>
<dbReference type="GO" id="GO:0071555">
    <property type="term" value="P:cell wall organization"/>
    <property type="evidence" value="ECO:0007669"/>
    <property type="project" value="UniProtKB-KW"/>
</dbReference>
<dbReference type="GO" id="GO:0009252">
    <property type="term" value="P:peptidoglycan biosynthetic process"/>
    <property type="evidence" value="ECO:0007669"/>
    <property type="project" value="UniProtKB-UniRule"/>
</dbReference>
<dbReference type="Proteomes" id="UP000308760">
    <property type="component" value="Unassembled WGS sequence"/>
</dbReference>
<keyword evidence="3 4" id="KW-0961">Cell wall biogenesis/degradation</keyword>
<keyword evidence="6" id="KW-0460">Magnesium</keyword>
<dbReference type="InterPro" id="IPR016185">
    <property type="entry name" value="PreATP-grasp_dom_sf"/>
</dbReference>
<evidence type="ECO:0000256" key="3">
    <source>
        <dbReference type="ARBA" id="ARBA00023316"/>
    </source>
</evidence>
<evidence type="ECO:0000256" key="4">
    <source>
        <dbReference type="HAMAP-Rule" id="MF_00047"/>
    </source>
</evidence>
<dbReference type="Gene3D" id="3.30.1490.20">
    <property type="entry name" value="ATP-grasp fold, A domain"/>
    <property type="match status" value="1"/>
</dbReference>
<keyword evidence="7" id="KW-0547">Nucleotide-binding</keyword>
<dbReference type="SUPFAM" id="SSF52440">
    <property type="entry name" value="PreATP-grasp domain"/>
    <property type="match status" value="1"/>
</dbReference>
<evidence type="ECO:0000256" key="7">
    <source>
        <dbReference type="PROSITE-ProRule" id="PRU00409"/>
    </source>
</evidence>